<keyword evidence="5" id="KW-1185">Reference proteome</keyword>
<dbReference type="InterPro" id="IPR035979">
    <property type="entry name" value="RBD_domain_sf"/>
</dbReference>
<comment type="caution">
    <text evidence="4">The sequence shown here is derived from an EMBL/GenBank/DDBJ whole genome shotgun (WGS) entry which is preliminary data.</text>
</comment>
<evidence type="ECO:0000256" key="2">
    <source>
        <dbReference type="PROSITE-ProRule" id="PRU00176"/>
    </source>
</evidence>
<dbReference type="Pfam" id="PF00076">
    <property type="entry name" value="RRM_1"/>
    <property type="match status" value="1"/>
</dbReference>
<proteinExistence type="predicted"/>
<dbReference type="AlphaFoldDB" id="A0A4Q9LUD8"/>
<dbReference type="EMBL" id="PITK01000967">
    <property type="protein sequence ID" value="TBU11947.1"/>
    <property type="molecule type" value="Genomic_DNA"/>
</dbReference>
<dbReference type="InterPro" id="IPR012677">
    <property type="entry name" value="Nucleotide-bd_a/b_plait_sf"/>
</dbReference>
<evidence type="ECO:0000313" key="5">
    <source>
        <dbReference type="Proteomes" id="UP000292282"/>
    </source>
</evidence>
<name>A0A4Q9LUD8_9MICR</name>
<dbReference type="PANTHER" id="PTHR47640">
    <property type="entry name" value="TRNA SELENOCYSTEINE 1-ASSOCIATED PROTEIN 1-RELATED-RELATED"/>
    <property type="match status" value="1"/>
</dbReference>
<protein>
    <submittedName>
        <fullName evidence="4">Putative RNA-binding protein</fullName>
    </submittedName>
</protein>
<dbReference type="InterPro" id="IPR000504">
    <property type="entry name" value="RRM_dom"/>
</dbReference>
<dbReference type="SMART" id="SM00360">
    <property type="entry name" value="RRM"/>
    <property type="match status" value="1"/>
</dbReference>
<feature type="domain" description="RRM" evidence="3">
    <location>
        <begin position="3"/>
        <end position="80"/>
    </location>
</feature>
<dbReference type="GO" id="GO:0003729">
    <property type="term" value="F:mRNA binding"/>
    <property type="evidence" value="ECO:0007669"/>
    <property type="project" value="InterPro"/>
</dbReference>
<dbReference type="Proteomes" id="UP000292282">
    <property type="component" value="Unassembled WGS sequence"/>
</dbReference>
<dbReference type="SUPFAM" id="SSF54928">
    <property type="entry name" value="RNA-binding domain, RBD"/>
    <property type="match status" value="1"/>
</dbReference>
<evidence type="ECO:0000256" key="1">
    <source>
        <dbReference type="ARBA" id="ARBA00022884"/>
    </source>
</evidence>
<sequence>MIFRAHISNLHKSCTQETLLKEFKGYSNILEIKVPKNKYGYNKGYAFIDFSSSVEYLRFIKENNGTFINGKPIKIRKSKNSPLNENMRYLENNRDIIKKYINIKNIKILHINTKEHKYKS</sequence>
<organism evidence="4 5">
    <name type="scientific">Hamiltosporidium tvaerminnensis</name>
    <dbReference type="NCBI Taxonomy" id="1176355"/>
    <lineage>
        <taxon>Eukaryota</taxon>
        <taxon>Fungi</taxon>
        <taxon>Fungi incertae sedis</taxon>
        <taxon>Microsporidia</taxon>
        <taxon>Dubosqiidae</taxon>
        <taxon>Hamiltosporidium</taxon>
    </lineage>
</organism>
<dbReference type="Gene3D" id="3.30.70.330">
    <property type="match status" value="1"/>
</dbReference>
<evidence type="ECO:0000259" key="3">
    <source>
        <dbReference type="PROSITE" id="PS50102"/>
    </source>
</evidence>
<dbReference type="STRING" id="1176355.A0A4Q9LUD8"/>
<keyword evidence="1 2" id="KW-0694">RNA-binding</keyword>
<gene>
    <name evidence="4" type="ORF">CWI38_0967p0050</name>
</gene>
<dbReference type="InterPro" id="IPR050825">
    <property type="entry name" value="RBM42_RBP45_47-like"/>
</dbReference>
<dbReference type="CDD" id="cd00590">
    <property type="entry name" value="RRM_SF"/>
    <property type="match status" value="1"/>
</dbReference>
<dbReference type="OrthoDB" id="1749473at2759"/>
<dbReference type="VEuPathDB" id="MicrosporidiaDB:CWI38_0967p0050"/>
<evidence type="ECO:0000313" key="4">
    <source>
        <dbReference type="EMBL" id="TBU11947.1"/>
    </source>
</evidence>
<reference evidence="4 5" key="1">
    <citation type="submission" date="2017-12" db="EMBL/GenBank/DDBJ databases">
        <authorList>
            <person name="Pombert J.-F."/>
            <person name="Haag K.L."/>
            <person name="Ebert D."/>
        </authorList>
    </citation>
    <scope>NUCLEOTIDE SEQUENCE [LARGE SCALE GENOMIC DNA]</scope>
    <source>
        <strain evidence="4">IL-G-3</strain>
    </source>
</reference>
<accession>A0A4Q9LUD8</accession>
<dbReference type="PROSITE" id="PS50102">
    <property type="entry name" value="RRM"/>
    <property type="match status" value="1"/>
</dbReference>